<feature type="transmembrane region" description="Helical" evidence="8">
    <location>
        <begin position="472"/>
        <end position="495"/>
    </location>
</feature>
<evidence type="ECO:0000256" key="3">
    <source>
        <dbReference type="ARBA" id="ARBA00022448"/>
    </source>
</evidence>
<dbReference type="GO" id="GO:0005886">
    <property type="term" value="C:plasma membrane"/>
    <property type="evidence" value="ECO:0007669"/>
    <property type="project" value="TreeGrafter"/>
</dbReference>
<gene>
    <name evidence="9" type="ORF">AUC69_03300</name>
</gene>
<keyword evidence="6 8" id="KW-0472">Membrane</keyword>
<dbReference type="PANTHER" id="PTHR48086:SF5">
    <property type="entry name" value="NA(+):SOLUTE SYMPORTER (SSF FAMILY)"/>
    <property type="match status" value="1"/>
</dbReference>
<dbReference type="Proteomes" id="UP000094472">
    <property type="component" value="Unassembled WGS sequence"/>
</dbReference>
<feature type="transmembrane region" description="Helical" evidence="8">
    <location>
        <begin position="292"/>
        <end position="314"/>
    </location>
</feature>
<dbReference type="AlphaFoldDB" id="A0A1E3VMU6"/>
<keyword evidence="10" id="KW-1185">Reference proteome</keyword>
<name>A0A1E3VMU6_9HYPH</name>
<evidence type="ECO:0000256" key="4">
    <source>
        <dbReference type="ARBA" id="ARBA00022692"/>
    </source>
</evidence>
<evidence type="ECO:0000256" key="8">
    <source>
        <dbReference type="SAM" id="Phobius"/>
    </source>
</evidence>
<organism evidence="9 10">
    <name type="scientific">Methyloceanibacter superfactus</name>
    <dbReference type="NCBI Taxonomy" id="1774969"/>
    <lineage>
        <taxon>Bacteria</taxon>
        <taxon>Pseudomonadati</taxon>
        <taxon>Pseudomonadota</taxon>
        <taxon>Alphaproteobacteria</taxon>
        <taxon>Hyphomicrobiales</taxon>
        <taxon>Hyphomicrobiaceae</taxon>
        <taxon>Methyloceanibacter</taxon>
    </lineage>
</organism>
<dbReference type="Gene3D" id="1.20.1730.10">
    <property type="entry name" value="Sodium/glucose cotransporter"/>
    <property type="match status" value="1"/>
</dbReference>
<evidence type="ECO:0000256" key="7">
    <source>
        <dbReference type="RuleBase" id="RU362091"/>
    </source>
</evidence>
<keyword evidence="5 8" id="KW-1133">Transmembrane helix</keyword>
<feature type="transmembrane region" description="Helical" evidence="8">
    <location>
        <begin position="102"/>
        <end position="125"/>
    </location>
</feature>
<dbReference type="PROSITE" id="PS50283">
    <property type="entry name" value="NA_SOLUT_SYMP_3"/>
    <property type="match status" value="1"/>
</dbReference>
<comment type="caution">
    <text evidence="9">The sequence shown here is derived from an EMBL/GenBank/DDBJ whole genome shotgun (WGS) entry which is preliminary data.</text>
</comment>
<dbReference type="EMBL" id="LPWF01000035">
    <property type="protein sequence ID" value="ODR94844.1"/>
    <property type="molecule type" value="Genomic_DNA"/>
</dbReference>
<dbReference type="InterPro" id="IPR001734">
    <property type="entry name" value="Na/solute_symporter"/>
</dbReference>
<evidence type="ECO:0000256" key="1">
    <source>
        <dbReference type="ARBA" id="ARBA00004141"/>
    </source>
</evidence>
<keyword evidence="3" id="KW-0813">Transport</keyword>
<evidence type="ECO:0000313" key="9">
    <source>
        <dbReference type="EMBL" id="ODR94844.1"/>
    </source>
</evidence>
<feature type="transmembrane region" description="Helical" evidence="8">
    <location>
        <begin position="59"/>
        <end position="81"/>
    </location>
</feature>
<evidence type="ECO:0000256" key="6">
    <source>
        <dbReference type="ARBA" id="ARBA00023136"/>
    </source>
</evidence>
<dbReference type="RefSeq" id="WP_069442783.1">
    <property type="nucleotide sequence ID" value="NZ_LPWF01000035.1"/>
</dbReference>
<sequence>MLIFARAGLVRVARPVSDFYVAARLMPAMFNGMAIAASFMAVLVFVGLAGGLGPDWQGVTTLLLGGGAGLIVAGVLLAPYLRAYGGYTLPDFLAERFGGDKIRPLAVLAIILCSFPALATVLLGFGMLSAALFSLPAVTGIGFGVAMILVCTLIGGMRSLSLSQIAQYALLLAASLTAVMVVLWQAETLLGESQLLIDEVIPGLGLQDFAQDDAVNRFALICCLAAGTASLPFLLMRSFTTPTPGNARTSFFVSVLFAGALCLAAPAFAALFEAAWVKSGDNLSMIAEGVLTVAAIAGLLAVGSALALCIANAVSYDLYFKDAHPTASTRRRLFVARLSVILVAGLAALAAMAEPQAMLTGTAAALSLAASAFLPALVLGVWWKRASADAALAGMIAGLAVCLYYMIAPHTIPFAFFESSSVFSNATDAQRSAYESLQQSYYLTNGAAQEAVLAKWDAAARPIANWWGVRGAFAGLFAVPVGFLVMIGVSLFTAAPSEDVQRFVKGLRERTV</sequence>
<feature type="transmembrane region" description="Helical" evidence="8">
    <location>
        <begin position="359"/>
        <end position="383"/>
    </location>
</feature>
<feature type="transmembrane region" description="Helical" evidence="8">
    <location>
        <begin position="168"/>
        <end position="186"/>
    </location>
</feature>
<accession>A0A1E3VMU6</accession>
<keyword evidence="4 8" id="KW-0812">Transmembrane</keyword>
<evidence type="ECO:0008006" key="11">
    <source>
        <dbReference type="Google" id="ProtNLM"/>
    </source>
</evidence>
<dbReference type="InterPro" id="IPR038377">
    <property type="entry name" value="Na/Glc_symporter_sf"/>
</dbReference>
<evidence type="ECO:0000256" key="5">
    <source>
        <dbReference type="ARBA" id="ARBA00022989"/>
    </source>
</evidence>
<dbReference type="Pfam" id="PF00474">
    <property type="entry name" value="SSF"/>
    <property type="match status" value="2"/>
</dbReference>
<dbReference type="InterPro" id="IPR050277">
    <property type="entry name" value="Sodium:Solute_Symporter"/>
</dbReference>
<feature type="transmembrane region" description="Helical" evidence="8">
    <location>
        <begin position="218"/>
        <end position="239"/>
    </location>
</feature>
<comment type="subcellular location">
    <subcellularLocation>
        <location evidence="1">Membrane</location>
        <topology evidence="1">Multi-pass membrane protein</topology>
    </subcellularLocation>
</comment>
<evidence type="ECO:0000256" key="2">
    <source>
        <dbReference type="ARBA" id="ARBA00006434"/>
    </source>
</evidence>
<evidence type="ECO:0000313" key="10">
    <source>
        <dbReference type="Proteomes" id="UP000094472"/>
    </source>
</evidence>
<comment type="similarity">
    <text evidence="2 7">Belongs to the sodium:solute symporter (SSF) (TC 2.A.21) family.</text>
</comment>
<feature type="transmembrane region" description="Helical" evidence="8">
    <location>
        <begin position="33"/>
        <end position="53"/>
    </location>
</feature>
<proteinExistence type="inferred from homology"/>
<dbReference type="GO" id="GO:0022857">
    <property type="term" value="F:transmembrane transporter activity"/>
    <property type="evidence" value="ECO:0007669"/>
    <property type="project" value="InterPro"/>
</dbReference>
<protein>
    <recommendedName>
        <fullName evidence="11">Sodium:solute symporter</fullName>
    </recommendedName>
</protein>
<dbReference type="PANTHER" id="PTHR48086">
    <property type="entry name" value="SODIUM/PROLINE SYMPORTER-RELATED"/>
    <property type="match status" value="1"/>
</dbReference>
<feature type="transmembrane region" description="Helical" evidence="8">
    <location>
        <begin position="251"/>
        <end position="272"/>
    </location>
</feature>
<feature type="transmembrane region" description="Helical" evidence="8">
    <location>
        <begin position="390"/>
        <end position="407"/>
    </location>
</feature>
<dbReference type="STRING" id="1774969.AUC69_03300"/>
<reference evidence="9 10" key="1">
    <citation type="journal article" date="2016" name="Environ. Microbiol.">
        <title>New Methyloceanibacter diversity from North Sea sediments includes methanotroph containing solely the soluble methane monooxygenase.</title>
        <authorList>
            <person name="Vekeman B."/>
            <person name="Kerckhof F.M."/>
            <person name="Cremers G."/>
            <person name="de Vos P."/>
            <person name="Vandamme P."/>
            <person name="Boon N."/>
            <person name="Op den Camp H.J."/>
            <person name="Heylen K."/>
        </authorList>
    </citation>
    <scope>NUCLEOTIDE SEQUENCE [LARGE SCALE GENOMIC DNA]</scope>
    <source>
        <strain evidence="9 10">R-67175</strain>
    </source>
</reference>
<feature type="transmembrane region" description="Helical" evidence="8">
    <location>
        <begin position="334"/>
        <end position="353"/>
    </location>
</feature>
<feature type="transmembrane region" description="Helical" evidence="8">
    <location>
        <begin position="131"/>
        <end position="156"/>
    </location>
</feature>